<dbReference type="GO" id="GO:0030313">
    <property type="term" value="C:cell envelope"/>
    <property type="evidence" value="ECO:0007669"/>
    <property type="project" value="UniProtKB-SubCell"/>
</dbReference>
<dbReference type="InterPro" id="IPR036909">
    <property type="entry name" value="Cyt_c-like_dom_sf"/>
</dbReference>
<evidence type="ECO:0000313" key="10">
    <source>
        <dbReference type="Proteomes" id="UP000199550"/>
    </source>
</evidence>
<feature type="chain" id="PRO_5011722243" evidence="7">
    <location>
        <begin position="21"/>
        <end position="441"/>
    </location>
</feature>
<feature type="domain" description="Cytochrome c" evidence="8">
    <location>
        <begin position="258"/>
        <end position="419"/>
    </location>
</feature>
<dbReference type="InterPro" id="IPR051395">
    <property type="entry name" value="Cytochrome_c_Peroxidase/MauG"/>
</dbReference>
<feature type="domain" description="Cytochrome c" evidence="8">
    <location>
        <begin position="40"/>
        <end position="157"/>
    </location>
</feature>
<gene>
    <name evidence="9" type="ORF">SAMN04488004_11216</name>
</gene>
<keyword evidence="4" id="KW-0560">Oxidoreductase</keyword>
<dbReference type="STRING" id="195913.SAMN04488004_11216"/>
<keyword evidence="3 6" id="KW-0479">Metal-binding</keyword>
<protein>
    <submittedName>
        <fullName evidence="9">Cytochrome c peroxidase</fullName>
    </submittedName>
</protein>
<dbReference type="GO" id="GO:0009055">
    <property type="term" value="F:electron transfer activity"/>
    <property type="evidence" value="ECO:0007669"/>
    <property type="project" value="InterPro"/>
</dbReference>
<reference evidence="9 10" key="1">
    <citation type="submission" date="2016-10" db="EMBL/GenBank/DDBJ databases">
        <authorList>
            <person name="de Groot N.N."/>
        </authorList>
    </citation>
    <scope>NUCLEOTIDE SEQUENCE [LARGE SCALE GENOMIC DNA]</scope>
    <source>
        <strain evidence="9 10">DSM 16199</strain>
    </source>
</reference>
<accession>A0A1I4GBZ0</accession>
<keyword evidence="7" id="KW-0732">Signal</keyword>
<evidence type="ECO:0000313" key="9">
    <source>
        <dbReference type="EMBL" id="SFL27578.1"/>
    </source>
</evidence>
<dbReference type="RefSeq" id="WP_090189780.1">
    <property type="nucleotide sequence ID" value="NZ_FOTF01000012.1"/>
</dbReference>
<organism evidence="9 10">
    <name type="scientific">Loktanella salsilacus</name>
    <dbReference type="NCBI Taxonomy" id="195913"/>
    <lineage>
        <taxon>Bacteria</taxon>
        <taxon>Pseudomonadati</taxon>
        <taxon>Pseudomonadota</taxon>
        <taxon>Alphaproteobacteria</taxon>
        <taxon>Rhodobacterales</taxon>
        <taxon>Roseobacteraceae</taxon>
        <taxon>Loktanella</taxon>
    </lineage>
</organism>
<evidence type="ECO:0000256" key="5">
    <source>
        <dbReference type="ARBA" id="ARBA00023004"/>
    </source>
</evidence>
<proteinExistence type="predicted"/>
<dbReference type="AlphaFoldDB" id="A0A1I4GBZ0"/>
<evidence type="ECO:0000256" key="4">
    <source>
        <dbReference type="ARBA" id="ARBA00023002"/>
    </source>
</evidence>
<dbReference type="GO" id="GO:0004130">
    <property type="term" value="F:cytochrome-c peroxidase activity"/>
    <property type="evidence" value="ECO:0007669"/>
    <property type="project" value="TreeGrafter"/>
</dbReference>
<dbReference type="SUPFAM" id="SSF46626">
    <property type="entry name" value="Cytochrome c"/>
    <property type="match status" value="2"/>
</dbReference>
<dbReference type="PANTHER" id="PTHR30600">
    <property type="entry name" value="CYTOCHROME C PEROXIDASE-RELATED"/>
    <property type="match status" value="1"/>
</dbReference>
<name>A0A1I4GBZ0_9RHOB</name>
<evidence type="ECO:0000256" key="3">
    <source>
        <dbReference type="ARBA" id="ARBA00022723"/>
    </source>
</evidence>
<dbReference type="EMBL" id="FOTF01000012">
    <property type="protein sequence ID" value="SFL27578.1"/>
    <property type="molecule type" value="Genomic_DNA"/>
</dbReference>
<dbReference type="GO" id="GO:0020037">
    <property type="term" value="F:heme binding"/>
    <property type="evidence" value="ECO:0007669"/>
    <property type="project" value="InterPro"/>
</dbReference>
<dbReference type="InterPro" id="IPR004852">
    <property type="entry name" value="Di-haem_cyt_c_peroxidsae"/>
</dbReference>
<evidence type="ECO:0000256" key="2">
    <source>
        <dbReference type="ARBA" id="ARBA00022617"/>
    </source>
</evidence>
<keyword evidence="2 6" id="KW-0349">Heme</keyword>
<comment type="subcellular location">
    <subcellularLocation>
        <location evidence="1">Cell envelope</location>
    </subcellularLocation>
</comment>
<feature type="signal peptide" evidence="7">
    <location>
        <begin position="1"/>
        <end position="20"/>
    </location>
</feature>
<evidence type="ECO:0000256" key="1">
    <source>
        <dbReference type="ARBA" id="ARBA00004196"/>
    </source>
</evidence>
<dbReference type="GO" id="GO:0046872">
    <property type="term" value="F:metal ion binding"/>
    <property type="evidence" value="ECO:0007669"/>
    <property type="project" value="UniProtKB-KW"/>
</dbReference>
<dbReference type="Pfam" id="PF03150">
    <property type="entry name" value="CCP_MauG"/>
    <property type="match status" value="1"/>
</dbReference>
<keyword evidence="5 6" id="KW-0408">Iron</keyword>
<keyword evidence="10" id="KW-1185">Reference proteome</keyword>
<evidence type="ECO:0000256" key="7">
    <source>
        <dbReference type="SAM" id="SignalP"/>
    </source>
</evidence>
<dbReference type="OrthoDB" id="9805202at2"/>
<dbReference type="Proteomes" id="UP000199550">
    <property type="component" value="Unassembled WGS sequence"/>
</dbReference>
<dbReference type="PROSITE" id="PS51007">
    <property type="entry name" value="CYTC"/>
    <property type="match status" value="2"/>
</dbReference>
<sequence length="441" mass="46270">MAIKQVILAVFALMGSTAMAAPSSLPAPLTDDDFRPIDPAEAALGQLLFYDPILSGARDVACATCHHPRFGTADGLSLGLGDGGIGLGTDRVADKDNLPEERIPRNAPALFNLGIKDLRVLFHDGRIAVDDTRPGGIRTPLDEDMTAGFASLLSAQTMFPVLSPDEMAGHYTESDVARAVRQGVLTGQGGAWDIIARRVADIPAYAQMFRDVYPHVQGPDDIAFTDISNAIAVFMEDEWRSDNAPFDAVLRGQADLPPLAASGMDLFYGRGGCSDCHSGPLLTDQDYHAMGAPQIGPGKKARFETLARDEGRAEVTGLPEDMFAFRTPSLRNVALTAPYGHAGSHADLAAFVADHADPVAALARYDAGQAVLPALDVEDDSIMSDPAEVAAIAAAVTTPPVVLSPNDVTALVAFLDSLTDPAAVKGRLGVPDAVPSGLVVP</sequence>
<dbReference type="Gene3D" id="1.10.760.10">
    <property type="entry name" value="Cytochrome c-like domain"/>
    <property type="match status" value="2"/>
</dbReference>
<dbReference type="InterPro" id="IPR009056">
    <property type="entry name" value="Cyt_c-like_dom"/>
</dbReference>
<evidence type="ECO:0000259" key="8">
    <source>
        <dbReference type="PROSITE" id="PS51007"/>
    </source>
</evidence>
<keyword evidence="9" id="KW-0575">Peroxidase</keyword>
<evidence type="ECO:0000256" key="6">
    <source>
        <dbReference type="PROSITE-ProRule" id="PRU00433"/>
    </source>
</evidence>